<organism evidence="2 3">
    <name type="scientific">Effrenium voratum</name>
    <dbReference type="NCBI Taxonomy" id="2562239"/>
    <lineage>
        <taxon>Eukaryota</taxon>
        <taxon>Sar</taxon>
        <taxon>Alveolata</taxon>
        <taxon>Dinophyceae</taxon>
        <taxon>Suessiales</taxon>
        <taxon>Symbiodiniaceae</taxon>
        <taxon>Effrenium</taxon>
    </lineage>
</organism>
<feature type="non-terminal residue" evidence="2">
    <location>
        <position position="774"/>
    </location>
</feature>
<evidence type="ECO:0000259" key="1">
    <source>
        <dbReference type="Pfam" id="PF05050"/>
    </source>
</evidence>
<dbReference type="PANTHER" id="PTHR34009:SF2">
    <property type="entry name" value="PROTEIN STAR"/>
    <property type="match status" value="1"/>
</dbReference>
<sequence>PVNWPTLCFLGLGSASVELFIALTRLFPELQIVLLEVQDPRYLAVAAKELLVDARHFAMATLDDFAEAREPRRSCEAIHWSLDTPAFSFYKYRELFYSVPFPLSFFNLQGCTPPWRLDGQPTDRYYCKYLYTTFKSTICGKINEKKFASYMGQDLYFPMVDSGCGYNVCLCYAHSDAFYDSSLELLCKKDSEERFMGQWGQDEFLARNVFRAEERRGTGIYVDVGSAHPYHLSNTAYFDMCMGWRGVCLEPNPRLKHIIRGVRTCGVVDACAWANETTMKFAQGLELAARTTEDLKPSMPGEHPSDLTPSETFFEARCAPLHQLLMEGLVKVLEDDEIQDIVDGRKVPRIDLLSVDAEGAELEIFKVFPFEVWDIRCLVVETSRRTSMAIDSLLLPAGFVKVAVLGKDAVYVSRAQLASLPERLKLPETIMWNEPGSDSDTIEYRRFQRLFGVDGDLDLDVGDQRLLNETELERQAERQEAKEKARMRASLKLATSAYVGGVLSEKQKLLLEDEAVQELLEDAQVKRALILMHQDYPLFFSELRASPRLQIYMKQLIDLGMVIHDEVEEFLNKGIDPEVKRYSSADVARELQRGQDFYRKDALGSDFLALDNSQQEQHYLASMRNSVAHPDFLPMGGQHQPAPEAYGEQCLCGNFYTEDSAFCRKCGRRRAASQSPSPAATAAANAAANAAIRASLTSQDMGTPFDTSSMLSPQELQRLYQDASDVQIKDGHMVSSKVIDKQESRKSSCHQIPAQSGPLSKKRCHIAAARVVFA</sequence>
<feature type="domain" description="Methyltransferase FkbM" evidence="1">
    <location>
        <begin position="223"/>
        <end position="385"/>
    </location>
</feature>
<dbReference type="GO" id="GO:0016197">
    <property type="term" value="P:endosomal transport"/>
    <property type="evidence" value="ECO:0007669"/>
    <property type="project" value="TreeGrafter"/>
</dbReference>
<accession>A0AA36MLI5</accession>
<dbReference type="EMBL" id="CAUJNA010000435">
    <property type="protein sequence ID" value="CAJ1376994.1"/>
    <property type="molecule type" value="Genomic_DNA"/>
</dbReference>
<dbReference type="GO" id="GO:0005789">
    <property type="term" value="C:endoplasmic reticulum membrane"/>
    <property type="evidence" value="ECO:0007669"/>
    <property type="project" value="TreeGrafter"/>
</dbReference>
<evidence type="ECO:0000313" key="2">
    <source>
        <dbReference type="EMBL" id="CAJ1376994.1"/>
    </source>
</evidence>
<dbReference type="GO" id="GO:0031902">
    <property type="term" value="C:late endosome membrane"/>
    <property type="evidence" value="ECO:0007669"/>
    <property type="project" value="TreeGrafter"/>
</dbReference>
<dbReference type="Proteomes" id="UP001178507">
    <property type="component" value="Unassembled WGS sequence"/>
</dbReference>
<dbReference type="InterPro" id="IPR053202">
    <property type="entry name" value="EGF_Rcpt_Signaling_Reg"/>
</dbReference>
<dbReference type="PANTHER" id="PTHR34009">
    <property type="entry name" value="PROTEIN STAR"/>
    <property type="match status" value="1"/>
</dbReference>
<dbReference type="Pfam" id="PF05050">
    <property type="entry name" value="Methyltransf_21"/>
    <property type="match status" value="1"/>
</dbReference>
<gene>
    <name evidence="2" type="ORF">EVOR1521_LOCUS5916</name>
</gene>
<protein>
    <recommendedName>
        <fullName evidence="1">Methyltransferase FkbM domain-containing protein</fullName>
    </recommendedName>
</protein>
<dbReference type="InterPro" id="IPR029063">
    <property type="entry name" value="SAM-dependent_MTases_sf"/>
</dbReference>
<reference evidence="2" key="1">
    <citation type="submission" date="2023-08" db="EMBL/GenBank/DDBJ databases">
        <authorList>
            <person name="Chen Y."/>
            <person name="Shah S."/>
            <person name="Dougan E. K."/>
            <person name="Thang M."/>
            <person name="Chan C."/>
        </authorList>
    </citation>
    <scope>NUCLEOTIDE SEQUENCE</scope>
</reference>
<dbReference type="AlphaFoldDB" id="A0AA36MLI5"/>
<dbReference type="GO" id="GO:0005794">
    <property type="term" value="C:Golgi apparatus"/>
    <property type="evidence" value="ECO:0007669"/>
    <property type="project" value="TreeGrafter"/>
</dbReference>
<comment type="caution">
    <text evidence="2">The sequence shown here is derived from an EMBL/GenBank/DDBJ whole genome shotgun (WGS) entry which is preliminary data.</text>
</comment>
<dbReference type="GO" id="GO:0006888">
    <property type="term" value="P:endoplasmic reticulum to Golgi vesicle-mediated transport"/>
    <property type="evidence" value="ECO:0007669"/>
    <property type="project" value="TreeGrafter"/>
</dbReference>
<evidence type="ECO:0000313" key="3">
    <source>
        <dbReference type="Proteomes" id="UP001178507"/>
    </source>
</evidence>
<dbReference type="InterPro" id="IPR006342">
    <property type="entry name" value="FkbM_mtfrase"/>
</dbReference>
<keyword evidence="3" id="KW-1185">Reference proteome</keyword>
<dbReference type="GO" id="GO:0005886">
    <property type="term" value="C:plasma membrane"/>
    <property type="evidence" value="ECO:0007669"/>
    <property type="project" value="TreeGrafter"/>
</dbReference>
<dbReference type="Gene3D" id="3.40.50.150">
    <property type="entry name" value="Vaccinia Virus protein VP39"/>
    <property type="match status" value="1"/>
</dbReference>
<proteinExistence type="predicted"/>
<name>A0AA36MLI5_9DINO</name>